<evidence type="ECO:0000256" key="1">
    <source>
        <dbReference type="SAM" id="MobiDB-lite"/>
    </source>
</evidence>
<evidence type="ECO:0000313" key="2">
    <source>
        <dbReference type="EMBL" id="KNE02298.1"/>
    </source>
</evidence>
<dbReference type="VEuPathDB" id="FungiDB:QG37_00551"/>
<sequence>MTSIYKKGTSVYRGECRSHKRPAHTRGADPCLSRANYNKKKRKLDEDREREEQDGNFKANSSCICICLFEQVHNWPFLMSSPFWSWVANKACRDLCMAEGVLV</sequence>
<organism evidence="2 3">
    <name type="scientific">Candidozyma auris</name>
    <name type="common">Yeast</name>
    <name type="synonym">Candida auris</name>
    <dbReference type="NCBI Taxonomy" id="498019"/>
    <lineage>
        <taxon>Eukaryota</taxon>
        <taxon>Fungi</taxon>
        <taxon>Dikarya</taxon>
        <taxon>Ascomycota</taxon>
        <taxon>Saccharomycotina</taxon>
        <taxon>Pichiomycetes</taxon>
        <taxon>Metschnikowiaceae</taxon>
        <taxon>Candidozyma</taxon>
    </lineage>
</organism>
<gene>
    <name evidence="2" type="ORF">QG37_00551</name>
</gene>
<comment type="caution">
    <text evidence="2">The sequence shown here is derived from an EMBL/GenBank/DDBJ whole genome shotgun (WGS) entry which is preliminary data.</text>
</comment>
<dbReference type="Proteomes" id="UP000037122">
    <property type="component" value="Unassembled WGS sequence"/>
</dbReference>
<dbReference type="AlphaFoldDB" id="A0A0L0P7G0"/>
<protein>
    <submittedName>
        <fullName evidence="2">Uncharacterized protein</fullName>
    </submittedName>
</protein>
<evidence type="ECO:0000313" key="3">
    <source>
        <dbReference type="Proteomes" id="UP000037122"/>
    </source>
</evidence>
<name>A0A0L0P7G0_CANAR</name>
<accession>A0A0L0P7G0</accession>
<dbReference type="EMBL" id="LGST01000004">
    <property type="protein sequence ID" value="KNE02298.1"/>
    <property type="molecule type" value="Genomic_DNA"/>
</dbReference>
<feature type="region of interest" description="Disordered" evidence="1">
    <location>
        <begin position="16"/>
        <end position="55"/>
    </location>
</feature>
<feature type="compositionally biased region" description="Basic and acidic residues" evidence="1">
    <location>
        <begin position="43"/>
        <end position="55"/>
    </location>
</feature>
<proteinExistence type="predicted"/>
<reference evidence="3" key="1">
    <citation type="journal article" date="2015" name="BMC Genomics">
        <title>Draft genome of a commonly misdiagnosed multidrug resistant pathogen Candida auris.</title>
        <authorList>
            <person name="Chatterjee S."/>
            <person name="Alampalli S.V."/>
            <person name="Nageshan R.K."/>
            <person name="Chettiar S.T."/>
            <person name="Joshi S."/>
            <person name="Tatu U.S."/>
        </authorList>
    </citation>
    <scope>NUCLEOTIDE SEQUENCE [LARGE SCALE GENOMIC DNA]</scope>
    <source>
        <strain evidence="3">6684</strain>
    </source>
</reference>